<name>A0ABN2JDS1_9ACTN</name>
<dbReference type="InterPro" id="IPR023606">
    <property type="entry name" value="CoA-Trfase_III_dom_1_sf"/>
</dbReference>
<evidence type="ECO:0000313" key="3">
    <source>
        <dbReference type="Proteomes" id="UP001501057"/>
    </source>
</evidence>
<dbReference type="Pfam" id="PF02515">
    <property type="entry name" value="CoA_transf_3"/>
    <property type="match status" value="1"/>
</dbReference>
<gene>
    <name evidence="2" type="ORF">GCM10009710_00450</name>
</gene>
<reference evidence="2 3" key="1">
    <citation type="journal article" date="2019" name="Int. J. Syst. Evol. Microbiol.">
        <title>The Global Catalogue of Microorganisms (GCM) 10K type strain sequencing project: providing services to taxonomists for standard genome sequencing and annotation.</title>
        <authorList>
            <consortium name="The Broad Institute Genomics Platform"/>
            <consortium name="The Broad Institute Genome Sequencing Center for Infectious Disease"/>
            <person name="Wu L."/>
            <person name="Ma J."/>
        </authorList>
    </citation>
    <scope>NUCLEOTIDE SEQUENCE [LARGE SCALE GENOMIC DNA]</scope>
    <source>
        <strain evidence="2 3">JCM 13518</strain>
    </source>
</reference>
<protein>
    <submittedName>
        <fullName evidence="2">CaiB/BaiF CoA-transferase family protein</fullName>
    </submittedName>
</protein>
<dbReference type="Proteomes" id="UP001501057">
    <property type="component" value="Unassembled WGS sequence"/>
</dbReference>
<dbReference type="Gene3D" id="3.40.50.10540">
    <property type="entry name" value="Crotonobetainyl-coa:carnitine coa-transferase, domain 1"/>
    <property type="match status" value="1"/>
</dbReference>
<sequence length="390" mass="40931">MTVTVQQPATGPLAGVRVVELAGIGPGPFAAMMLADLGADVIRVDRPGGGGLTLGPAERDVLGRGRPSVAIDLKADGGLDLVLDLVEKADILLEGYRPGVTERLGLGPEACHARNPALVYGRMTGWGQDGPLSQSAGHDINYISVAGGLDPLGRKGGPPAFPQNLLGDFGGGSLYLVAGVLAALTHARSTGEGQVVDAAITDGVAHLLAMAVTMQQNQVWDGRRGTSLLGSAAPFYDVYETSDGRWMSVGGLEPQFWDATEKLLAEAGFADLPDRNDPKNWRDLRARLTEVFASRTQDEWSEIFEGTDACIAPVVPLTEAYTHPHNVARGTYVERDGLVQPAPAPRFSATPATLGTPPSRTGADTRDALTAWGIDDVESLIARGVAVQND</sequence>
<organism evidence="2 3">
    <name type="scientific">Aeromicrobium alkaliterrae</name>
    <dbReference type="NCBI Taxonomy" id="302168"/>
    <lineage>
        <taxon>Bacteria</taxon>
        <taxon>Bacillati</taxon>
        <taxon>Actinomycetota</taxon>
        <taxon>Actinomycetes</taxon>
        <taxon>Propionibacteriales</taxon>
        <taxon>Nocardioidaceae</taxon>
        <taxon>Aeromicrobium</taxon>
    </lineage>
</organism>
<dbReference type="PANTHER" id="PTHR48228">
    <property type="entry name" value="SUCCINYL-COA--D-CITRAMALATE COA-TRANSFERASE"/>
    <property type="match status" value="1"/>
</dbReference>
<keyword evidence="3" id="KW-1185">Reference proteome</keyword>
<dbReference type="InterPro" id="IPR050509">
    <property type="entry name" value="CoA-transferase_III"/>
</dbReference>
<feature type="region of interest" description="Disordered" evidence="1">
    <location>
        <begin position="341"/>
        <end position="364"/>
    </location>
</feature>
<proteinExistence type="predicted"/>
<dbReference type="PANTHER" id="PTHR48228:SF5">
    <property type="entry name" value="ALPHA-METHYLACYL-COA RACEMASE"/>
    <property type="match status" value="1"/>
</dbReference>
<dbReference type="Gene3D" id="3.30.1540.10">
    <property type="entry name" value="formyl-coa transferase, domain 3"/>
    <property type="match status" value="1"/>
</dbReference>
<evidence type="ECO:0000313" key="2">
    <source>
        <dbReference type="EMBL" id="GAA1723574.1"/>
    </source>
</evidence>
<dbReference type="InterPro" id="IPR003673">
    <property type="entry name" value="CoA-Trfase_fam_III"/>
</dbReference>
<feature type="compositionally biased region" description="Polar residues" evidence="1">
    <location>
        <begin position="350"/>
        <end position="359"/>
    </location>
</feature>
<comment type="caution">
    <text evidence="2">The sequence shown here is derived from an EMBL/GenBank/DDBJ whole genome shotgun (WGS) entry which is preliminary data.</text>
</comment>
<dbReference type="EMBL" id="BAAAME010000001">
    <property type="protein sequence ID" value="GAA1723574.1"/>
    <property type="molecule type" value="Genomic_DNA"/>
</dbReference>
<dbReference type="InterPro" id="IPR044855">
    <property type="entry name" value="CoA-Trfase_III_dom3_sf"/>
</dbReference>
<dbReference type="SUPFAM" id="SSF89796">
    <property type="entry name" value="CoA-transferase family III (CaiB/BaiF)"/>
    <property type="match status" value="1"/>
</dbReference>
<dbReference type="RefSeq" id="WP_344196442.1">
    <property type="nucleotide sequence ID" value="NZ_BAAAME010000001.1"/>
</dbReference>
<evidence type="ECO:0000256" key="1">
    <source>
        <dbReference type="SAM" id="MobiDB-lite"/>
    </source>
</evidence>
<accession>A0ABN2JDS1</accession>